<evidence type="ECO:0000313" key="3">
    <source>
        <dbReference type="Proteomes" id="UP001144280"/>
    </source>
</evidence>
<evidence type="ECO:0000313" key="2">
    <source>
        <dbReference type="EMBL" id="GLI03266.1"/>
    </source>
</evidence>
<feature type="region of interest" description="Disordered" evidence="1">
    <location>
        <begin position="21"/>
        <end position="42"/>
    </location>
</feature>
<keyword evidence="3" id="KW-1185">Reference proteome</keyword>
<organism evidence="2 3">
    <name type="scientific">Phytohabitans aurantiacus</name>
    <dbReference type="NCBI Taxonomy" id="3016789"/>
    <lineage>
        <taxon>Bacteria</taxon>
        <taxon>Bacillati</taxon>
        <taxon>Actinomycetota</taxon>
        <taxon>Actinomycetes</taxon>
        <taxon>Micromonosporales</taxon>
        <taxon>Micromonosporaceae</taxon>
    </lineage>
</organism>
<evidence type="ECO:0000256" key="1">
    <source>
        <dbReference type="SAM" id="MobiDB-lite"/>
    </source>
</evidence>
<comment type="caution">
    <text evidence="2">The sequence shown here is derived from an EMBL/GenBank/DDBJ whole genome shotgun (WGS) entry which is preliminary data.</text>
</comment>
<accession>A0ABQ5R9J2</accession>
<protein>
    <submittedName>
        <fullName evidence="2">Uncharacterized protein</fullName>
    </submittedName>
</protein>
<sequence>MTTGVVSDRSRTSDWNVASVTSITAAPPGPVGAAADGDVGGAGVDGAGAGVRNALRSTAPRVKIDGVVRGSLMVP</sequence>
<dbReference type="Proteomes" id="UP001144280">
    <property type="component" value="Unassembled WGS sequence"/>
</dbReference>
<proteinExistence type="predicted"/>
<dbReference type="EMBL" id="BSDI01000080">
    <property type="protein sequence ID" value="GLI03266.1"/>
    <property type="molecule type" value="Genomic_DNA"/>
</dbReference>
<reference evidence="2" key="1">
    <citation type="submission" date="2022-12" db="EMBL/GenBank/DDBJ databases">
        <title>New Phytohabitans aurantiacus sp. RD004123 nov., an actinomycete isolated from soil.</title>
        <authorList>
            <person name="Triningsih D.W."/>
            <person name="Harunari E."/>
            <person name="Igarashi Y."/>
        </authorList>
    </citation>
    <scope>NUCLEOTIDE SEQUENCE</scope>
    <source>
        <strain evidence="2">RD004123</strain>
    </source>
</reference>
<name>A0ABQ5R9J2_9ACTN</name>
<gene>
    <name evidence="2" type="ORF">Pa4123_85440</name>
</gene>